<organism evidence="2 3">
    <name type="scientific">Trema orientale</name>
    <name type="common">Charcoal tree</name>
    <name type="synonym">Celtis orientalis</name>
    <dbReference type="NCBI Taxonomy" id="63057"/>
    <lineage>
        <taxon>Eukaryota</taxon>
        <taxon>Viridiplantae</taxon>
        <taxon>Streptophyta</taxon>
        <taxon>Embryophyta</taxon>
        <taxon>Tracheophyta</taxon>
        <taxon>Spermatophyta</taxon>
        <taxon>Magnoliopsida</taxon>
        <taxon>eudicotyledons</taxon>
        <taxon>Gunneridae</taxon>
        <taxon>Pentapetalae</taxon>
        <taxon>rosids</taxon>
        <taxon>fabids</taxon>
        <taxon>Rosales</taxon>
        <taxon>Cannabaceae</taxon>
        <taxon>Trema</taxon>
    </lineage>
</organism>
<name>A0A2P5CIQ9_TREOI</name>
<dbReference type="Pfam" id="PF13456">
    <property type="entry name" value="RVT_3"/>
    <property type="match status" value="1"/>
</dbReference>
<evidence type="ECO:0000313" key="2">
    <source>
        <dbReference type="EMBL" id="PON60923.1"/>
    </source>
</evidence>
<reference evidence="3" key="1">
    <citation type="submission" date="2016-06" db="EMBL/GenBank/DDBJ databases">
        <title>Parallel loss of symbiosis genes in relatives of nitrogen-fixing non-legume Parasponia.</title>
        <authorList>
            <person name="Van Velzen R."/>
            <person name="Holmer R."/>
            <person name="Bu F."/>
            <person name="Rutten L."/>
            <person name="Van Zeijl A."/>
            <person name="Liu W."/>
            <person name="Santuari L."/>
            <person name="Cao Q."/>
            <person name="Sharma T."/>
            <person name="Shen D."/>
            <person name="Roswanjaya Y."/>
            <person name="Wardhani T."/>
            <person name="Kalhor M.S."/>
            <person name="Jansen J."/>
            <person name="Van den Hoogen J."/>
            <person name="Gungor B."/>
            <person name="Hartog M."/>
            <person name="Hontelez J."/>
            <person name="Verver J."/>
            <person name="Yang W.-C."/>
            <person name="Schijlen E."/>
            <person name="Repin R."/>
            <person name="Schilthuizen M."/>
            <person name="Schranz E."/>
            <person name="Heidstra R."/>
            <person name="Miyata K."/>
            <person name="Fedorova E."/>
            <person name="Kohlen W."/>
            <person name="Bisseling T."/>
            <person name="Smit S."/>
            <person name="Geurts R."/>
        </authorList>
    </citation>
    <scope>NUCLEOTIDE SEQUENCE [LARGE SCALE GENOMIC DNA]</scope>
    <source>
        <strain evidence="3">cv. RG33-2</strain>
    </source>
</reference>
<accession>A0A2P5CIQ9</accession>
<comment type="caution">
    <text evidence="2">The sequence shown here is derived from an EMBL/GenBank/DDBJ whole genome shotgun (WGS) entry which is preliminary data.</text>
</comment>
<keyword evidence="3" id="KW-1185">Reference proteome</keyword>
<dbReference type="AlphaFoldDB" id="A0A2P5CIQ9"/>
<dbReference type="GO" id="GO:0004523">
    <property type="term" value="F:RNA-DNA hybrid ribonuclease activity"/>
    <property type="evidence" value="ECO:0007669"/>
    <property type="project" value="InterPro"/>
</dbReference>
<dbReference type="GO" id="GO:0003676">
    <property type="term" value="F:nucleic acid binding"/>
    <property type="evidence" value="ECO:0007669"/>
    <property type="project" value="InterPro"/>
</dbReference>
<dbReference type="InParanoid" id="A0A2P5CIQ9"/>
<sequence length="128" mass="14143">MEPVGWTPPPKEWTKLNFDISHSPSTVVVAVVVRDNEGTIMTIVSSLLPPVSLLLAKSLATSLAIDVAFSVNLKFILFERDSKVPLENIQAQQDTCPWEISKMYSNFEIVSLDIIPLTIFSQTQLSGP</sequence>
<gene>
    <name evidence="2" type="ORF">TorRG33x02_283420</name>
</gene>
<dbReference type="InterPro" id="IPR053151">
    <property type="entry name" value="RNase_H-like"/>
</dbReference>
<dbReference type="EMBL" id="JXTC01000360">
    <property type="protein sequence ID" value="PON60923.1"/>
    <property type="molecule type" value="Genomic_DNA"/>
</dbReference>
<dbReference type="PANTHER" id="PTHR47723">
    <property type="entry name" value="OS05G0353850 PROTEIN"/>
    <property type="match status" value="1"/>
</dbReference>
<evidence type="ECO:0000259" key="1">
    <source>
        <dbReference type="Pfam" id="PF13456"/>
    </source>
</evidence>
<proteinExistence type="predicted"/>
<protein>
    <recommendedName>
        <fullName evidence="1">RNase H type-1 domain-containing protein</fullName>
    </recommendedName>
</protein>
<feature type="domain" description="RNase H type-1" evidence="1">
    <location>
        <begin position="22"/>
        <end position="116"/>
    </location>
</feature>
<dbReference type="OrthoDB" id="1206852at2759"/>
<dbReference type="InterPro" id="IPR002156">
    <property type="entry name" value="RNaseH_domain"/>
</dbReference>
<dbReference type="PANTHER" id="PTHR47723:SF19">
    <property type="entry name" value="POLYNUCLEOTIDYL TRANSFERASE, RIBONUCLEASE H-LIKE SUPERFAMILY PROTEIN"/>
    <property type="match status" value="1"/>
</dbReference>
<dbReference type="Proteomes" id="UP000237000">
    <property type="component" value="Unassembled WGS sequence"/>
</dbReference>
<evidence type="ECO:0000313" key="3">
    <source>
        <dbReference type="Proteomes" id="UP000237000"/>
    </source>
</evidence>